<proteinExistence type="predicted"/>
<organism evidence="1 3">
    <name type="scientific">Streptomyces nodosus</name>
    <dbReference type="NCBI Taxonomy" id="40318"/>
    <lineage>
        <taxon>Bacteria</taxon>
        <taxon>Bacillati</taxon>
        <taxon>Actinomycetota</taxon>
        <taxon>Actinomycetes</taxon>
        <taxon>Kitasatosporales</taxon>
        <taxon>Streptomycetaceae</taxon>
        <taxon>Streptomyces</taxon>
    </lineage>
</organism>
<reference evidence="1 3" key="2">
    <citation type="journal article" date="2016" name="Appl. Microbiol. Biotechnol.">
        <title>Exploiting the genome sequence of Streptomyces nodosus for enhanced antibiotic production.</title>
        <authorList>
            <person name="Sweeney P."/>
            <person name="Murphy C.D."/>
            <person name="Caffrey P."/>
        </authorList>
    </citation>
    <scope>NUCLEOTIDE SEQUENCE [LARGE SCALE GENOMIC DNA]</scope>
    <source>
        <strain evidence="1 3">ATCC 14899</strain>
    </source>
</reference>
<gene>
    <name evidence="2" type="ORF">CP978_03635</name>
    <name evidence="1" type="ORF">SNOD_03240</name>
</gene>
<evidence type="ECO:0000313" key="2">
    <source>
        <dbReference type="EMBL" id="QEV37757.1"/>
    </source>
</evidence>
<protein>
    <submittedName>
        <fullName evidence="1">Uncharacterized protein</fullName>
    </submittedName>
</protein>
<dbReference type="HOGENOM" id="CLU_131457_0_0_11"/>
<name>A0A0B5DFF8_9ACTN</name>
<evidence type="ECO:0000313" key="3">
    <source>
        <dbReference type="Proteomes" id="UP000031526"/>
    </source>
</evidence>
<dbReference type="AlphaFoldDB" id="A0A0B5DFF8"/>
<accession>A0A0B5DFF8</accession>
<dbReference type="Proteomes" id="UP000325763">
    <property type="component" value="Chromosome"/>
</dbReference>
<reference evidence="2 4" key="3">
    <citation type="submission" date="2017-09" db="EMBL/GenBank/DDBJ databases">
        <title>Streptomyces genome completion.</title>
        <authorList>
            <person name="Lee N."/>
            <person name="Cho B.-K."/>
        </authorList>
    </citation>
    <scope>NUCLEOTIDE SEQUENCE [LARGE SCALE GENOMIC DNA]</scope>
    <source>
        <strain evidence="2 4">ATCC 14899</strain>
    </source>
</reference>
<dbReference type="RefSeq" id="WP_043437484.1">
    <property type="nucleotide sequence ID" value="NZ_CP009313.1"/>
</dbReference>
<dbReference type="Proteomes" id="UP000031526">
    <property type="component" value="Chromosome"/>
</dbReference>
<keyword evidence="3" id="KW-1185">Reference proteome</keyword>
<dbReference type="EMBL" id="CP023747">
    <property type="protein sequence ID" value="QEV37757.1"/>
    <property type="molecule type" value="Genomic_DNA"/>
</dbReference>
<dbReference type="KEGG" id="snq:CP978_03635"/>
<dbReference type="STRING" id="40318.SNOD_03240"/>
<evidence type="ECO:0000313" key="4">
    <source>
        <dbReference type="Proteomes" id="UP000325763"/>
    </source>
</evidence>
<sequence length="145" mass="15510">MGNLYDYFAAADDTAAAALFTDGPGSDPFGTVGLKGVDPDLLLGTIEARLSGLPPEEVETDPRFTRLLSDPGHESSWLVTLTDRLRDSLATASAARLHDAAAAWASSEGEPAEQAALTADFLDRLAALSRHARKKRYGLYCRMSL</sequence>
<evidence type="ECO:0000313" key="1">
    <source>
        <dbReference type="EMBL" id="AJE39156.1"/>
    </source>
</evidence>
<reference evidence="3" key="1">
    <citation type="submission" date="2014-09" db="EMBL/GenBank/DDBJ databases">
        <title>Sequence of the Streptomyces nodosus genome.</title>
        <authorList>
            <person name="Sweeney P."/>
            <person name="Stephens N."/>
            <person name="Murphy C."/>
            <person name="Caffrey P."/>
        </authorList>
    </citation>
    <scope>NUCLEOTIDE SEQUENCE [LARGE SCALE GENOMIC DNA]</scope>
    <source>
        <strain evidence="3">ATCC 14899</strain>
    </source>
</reference>
<dbReference type="EMBL" id="CP009313">
    <property type="protein sequence ID" value="AJE39156.1"/>
    <property type="molecule type" value="Genomic_DNA"/>
</dbReference>
<dbReference type="OrthoDB" id="3537879at2"/>